<keyword evidence="5 7" id="KW-0472">Membrane</keyword>
<feature type="domain" description="ABC3 transporter permease C-terminal" evidence="8">
    <location>
        <begin position="313"/>
        <end position="426"/>
    </location>
</feature>
<dbReference type="AlphaFoldDB" id="A0AAI9WNP0"/>
<dbReference type="PANTHER" id="PTHR43738">
    <property type="entry name" value="ABC TRANSPORTER, MEMBRANE PROTEIN"/>
    <property type="match status" value="1"/>
</dbReference>
<gene>
    <name evidence="9" type="ORF">GBM96_02470</name>
</gene>
<accession>A0AAI9WNP0</accession>
<evidence type="ECO:0000313" key="10">
    <source>
        <dbReference type="Proteomes" id="UP000469462"/>
    </source>
</evidence>
<dbReference type="EMBL" id="WEHW01000004">
    <property type="protein sequence ID" value="KAB7652316.1"/>
    <property type="molecule type" value="Genomic_DNA"/>
</dbReference>
<evidence type="ECO:0000256" key="4">
    <source>
        <dbReference type="ARBA" id="ARBA00022989"/>
    </source>
</evidence>
<evidence type="ECO:0000256" key="3">
    <source>
        <dbReference type="ARBA" id="ARBA00022692"/>
    </source>
</evidence>
<keyword evidence="3 7" id="KW-0812">Transmembrane</keyword>
<organism evidence="9 10">
    <name type="scientific">Sutterella seckii</name>
    <dbReference type="NCBI Taxonomy" id="1944635"/>
    <lineage>
        <taxon>Bacteria</taxon>
        <taxon>Pseudomonadati</taxon>
        <taxon>Pseudomonadota</taxon>
        <taxon>Betaproteobacteria</taxon>
        <taxon>Burkholderiales</taxon>
        <taxon>Sutterellaceae</taxon>
        <taxon>Sutterella</taxon>
    </lineage>
</organism>
<proteinExistence type="predicted"/>
<feature type="transmembrane region" description="Helical" evidence="7">
    <location>
        <begin position="407"/>
        <end position="426"/>
    </location>
</feature>
<dbReference type="InterPro" id="IPR051125">
    <property type="entry name" value="ABC-4/HrtB_transporter"/>
</dbReference>
<dbReference type="Proteomes" id="UP000469462">
    <property type="component" value="Unassembled WGS sequence"/>
</dbReference>
<feature type="transmembrane region" description="Helical" evidence="7">
    <location>
        <begin position="310"/>
        <end position="333"/>
    </location>
</feature>
<dbReference type="Pfam" id="PF02687">
    <property type="entry name" value="FtsX"/>
    <property type="match status" value="1"/>
</dbReference>
<keyword evidence="4 7" id="KW-1133">Transmembrane helix</keyword>
<comment type="caution">
    <text evidence="9">The sequence shown here is derived from an EMBL/GenBank/DDBJ whole genome shotgun (WGS) entry which is preliminary data.</text>
</comment>
<evidence type="ECO:0000259" key="8">
    <source>
        <dbReference type="Pfam" id="PF02687"/>
    </source>
</evidence>
<evidence type="ECO:0000256" key="5">
    <source>
        <dbReference type="ARBA" id="ARBA00023136"/>
    </source>
</evidence>
<protein>
    <recommendedName>
        <fullName evidence="8">ABC3 transporter permease C-terminal domain-containing protein</fullName>
    </recommendedName>
</protein>
<evidence type="ECO:0000256" key="6">
    <source>
        <dbReference type="SAM" id="MobiDB-lite"/>
    </source>
</evidence>
<name>A0AAI9WNP0_9BURK</name>
<dbReference type="RefSeq" id="WP_139686941.1">
    <property type="nucleotide sequence ID" value="NZ_WEHW01000004.1"/>
</dbReference>
<comment type="subcellular location">
    <subcellularLocation>
        <location evidence="1">Cell membrane</location>
        <topology evidence="1">Multi-pass membrane protein</topology>
    </subcellularLocation>
</comment>
<evidence type="ECO:0000256" key="2">
    <source>
        <dbReference type="ARBA" id="ARBA00022475"/>
    </source>
</evidence>
<dbReference type="InterPro" id="IPR003838">
    <property type="entry name" value="ABC3_permease_C"/>
</dbReference>
<keyword evidence="10" id="KW-1185">Reference proteome</keyword>
<evidence type="ECO:0000313" key="9">
    <source>
        <dbReference type="EMBL" id="KAB7652316.1"/>
    </source>
</evidence>
<feature type="transmembrane region" description="Helical" evidence="7">
    <location>
        <begin position="354"/>
        <end position="381"/>
    </location>
</feature>
<keyword evidence="2" id="KW-1003">Cell membrane</keyword>
<evidence type="ECO:0000256" key="7">
    <source>
        <dbReference type="SAM" id="Phobius"/>
    </source>
</evidence>
<dbReference type="PANTHER" id="PTHR43738:SF2">
    <property type="entry name" value="ABC TRANSPORTER PERMEASE"/>
    <property type="match status" value="1"/>
</dbReference>
<sequence>MHVWMLLKSELRRSLGVLGGMALVLALALSLAVSTGLAERMLRSSSAQAADDFDLLVGAKGSAVSLLLGTVYLRDEPLFLVPAEALSTLKDSKRVRWYAPIALGDRIGNAAIVGTTKSMVLQGGARKVAEGRVFGAPLEAVAGAESGLRLGDEFLPVHGRVHGAGHAHQGEKFRVVGVMPPTGTPWDRAVMVPIERVWALHGPFHEPLHGHLHGEHEDHDDHEEHEGHDHHAEGTPEPLEHWLTEDLSSFPGMSAIVVKPVTVADAYRLRQDFSKMTVPGHDGNPVPLMGVFSGEVLVELYAAMGGASEALSFITGLTLVIALAATLVTGVLLGRLRLPTLLQLRVLGAPKRYVALLLWCIVMAVVGMGAVMGVILGWGIAELCAMGLTHQTGIAMRPELSINELRLFLLTLALGGLCALIPAWAAGRAKMS</sequence>
<reference evidence="9 10" key="1">
    <citation type="submission" date="2019-10" db="EMBL/GenBank/DDBJ databases">
        <title>Genome diversity of Sutterella seckii.</title>
        <authorList>
            <person name="Chaplin A.V."/>
            <person name="Sokolova S.R."/>
            <person name="Mosin K.A."/>
            <person name="Ivanova E.L."/>
            <person name="Kochetkova T.O."/>
            <person name="Goltsov A.Y."/>
            <person name="Trofimov D.Y."/>
            <person name="Efimov B.A."/>
        </authorList>
    </citation>
    <scope>NUCLEOTIDE SEQUENCE [LARGE SCALE GENOMIC DNA]</scope>
    <source>
        <strain evidence="9 10">ASD3426</strain>
    </source>
</reference>
<evidence type="ECO:0000256" key="1">
    <source>
        <dbReference type="ARBA" id="ARBA00004651"/>
    </source>
</evidence>
<feature type="region of interest" description="Disordered" evidence="6">
    <location>
        <begin position="209"/>
        <end position="236"/>
    </location>
</feature>